<evidence type="ECO:0000256" key="1">
    <source>
        <dbReference type="SAM" id="MobiDB-lite"/>
    </source>
</evidence>
<keyword evidence="4" id="KW-1185">Reference proteome</keyword>
<feature type="compositionally biased region" description="Low complexity" evidence="1">
    <location>
        <begin position="246"/>
        <end position="258"/>
    </location>
</feature>
<dbReference type="EMBL" id="NSJV01000171">
    <property type="protein sequence ID" value="PAU49228.1"/>
    <property type="molecule type" value="Genomic_DNA"/>
</dbReference>
<feature type="region of interest" description="Disordered" evidence="1">
    <location>
        <begin position="238"/>
        <end position="294"/>
    </location>
</feature>
<gene>
    <name evidence="3" type="ORF">CK936_08855</name>
</gene>
<dbReference type="GO" id="GO:0003824">
    <property type="term" value="F:catalytic activity"/>
    <property type="evidence" value="ECO:0007669"/>
    <property type="project" value="InterPro"/>
</dbReference>
<accession>A0A2A2D9T3</accession>
<dbReference type="InterPro" id="IPR001242">
    <property type="entry name" value="Condensation_dom"/>
</dbReference>
<feature type="compositionally biased region" description="Basic residues" evidence="1">
    <location>
        <begin position="13"/>
        <end position="22"/>
    </location>
</feature>
<evidence type="ECO:0000313" key="3">
    <source>
        <dbReference type="EMBL" id="PAU49228.1"/>
    </source>
</evidence>
<feature type="region of interest" description="Disordered" evidence="1">
    <location>
        <begin position="1"/>
        <end position="31"/>
    </location>
</feature>
<reference evidence="3 4" key="1">
    <citation type="submission" date="2017-08" db="EMBL/GenBank/DDBJ databases">
        <title>Genome sequence of Streptomyces albireticuli NRRL B-1670.</title>
        <authorList>
            <person name="Graham D.E."/>
            <person name="Mahan K.M."/>
            <person name="Klingeman D.M."/>
            <person name="Hettich R.L."/>
            <person name="Parry R.J."/>
            <person name="Spain J.C."/>
        </authorList>
    </citation>
    <scope>NUCLEOTIDE SEQUENCE [LARGE SCALE GENOMIC DNA]</scope>
    <source>
        <strain evidence="3 4">NRRL B-1670</strain>
    </source>
</reference>
<dbReference type="Gene3D" id="3.30.559.10">
    <property type="entry name" value="Chloramphenicol acetyltransferase-like domain"/>
    <property type="match status" value="1"/>
</dbReference>
<feature type="domain" description="Condensation" evidence="2">
    <location>
        <begin position="36"/>
        <end position="249"/>
    </location>
</feature>
<protein>
    <recommendedName>
        <fullName evidence="2">Condensation domain-containing protein</fullName>
    </recommendedName>
</protein>
<dbReference type="AlphaFoldDB" id="A0A2A2D9T3"/>
<sequence length="294" mass="32264">MPGGPVWPDRCHHNGSPHAMRHHQVEPSAAGPADAELPLLAAQAGILYAQELAPDNPVYNTGDRVEITGPLDEELFARALRRTAREAETLSLLATPGGADTPPAQRLTGTETELHRVDLRDAADPRAEAERWMREDLDRPVDLTRGPLVTQALLRLADERYWWYQRVHHFAVDAYALTLIGRRTAEIYTALAAGEEPSDNPFGTLRELVADEAEYLASPRHTADRDFWRTHLADRPEPVSLSTRPAARVGQAAGRQQQGEGGGRARRENASAGEGGCHRWLIPGDRTVQGRGAA</sequence>
<evidence type="ECO:0000259" key="2">
    <source>
        <dbReference type="Pfam" id="PF00668"/>
    </source>
</evidence>
<name>A0A2A2D9T3_9ACTN</name>
<dbReference type="SUPFAM" id="SSF52777">
    <property type="entry name" value="CoA-dependent acyltransferases"/>
    <property type="match status" value="1"/>
</dbReference>
<dbReference type="InterPro" id="IPR023213">
    <property type="entry name" value="CAT-like_dom_sf"/>
</dbReference>
<comment type="caution">
    <text evidence="3">The sequence shown here is derived from an EMBL/GenBank/DDBJ whole genome shotgun (WGS) entry which is preliminary data.</text>
</comment>
<proteinExistence type="predicted"/>
<evidence type="ECO:0000313" key="4">
    <source>
        <dbReference type="Proteomes" id="UP000218944"/>
    </source>
</evidence>
<organism evidence="3 4">
    <name type="scientific">Streptomyces albireticuli</name>
    <dbReference type="NCBI Taxonomy" id="1940"/>
    <lineage>
        <taxon>Bacteria</taxon>
        <taxon>Bacillati</taxon>
        <taxon>Actinomycetota</taxon>
        <taxon>Actinomycetes</taxon>
        <taxon>Kitasatosporales</taxon>
        <taxon>Streptomycetaceae</taxon>
        <taxon>Streptomyces</taxon>
    </lineage>
</organism>
<dbReference type="Pfam" id="PF00668">
    <property type="entry name" value="Condensation"/>
    <property type="match status" value="1"/>
</dbReference>
<dbReference type="Proteomes" id="UP000218944">
    <property type="component" value="Unassembled WGS sequence"/>
</dbReference>
<dbReference type="GO" id="GO:0008610">
    <property type="term" value="P:lipid biosynthetic process"/>
    <property type="evidence" value="ECO:0007669"/>
    <property type="project" value="UniProtKB-ARBA"/>
</dbReference>